<evidence type="ECO:0000259" key="11">
    <source>
        <dbReference type="Pfam" id="PF00593"/>
    </source>
</evidence>
<keyword evidence="5 9" id="KW-0798">TonB box</keyword>
<evidence type="ECO:0000256" key="1">
    <source>
        <dbReference type="ARBA" id="ARBA00004571"/>
    </source>
</evidence>
<dbReference type="InterPro" id="IPR037066">
    <property type="entry name" value="Plug_dom_sf"/>
</dbReference>
<comment type="similarity">
    <text evidence="8 9">Belongs to the TonB-dependent receptor family.</text>
</comment>
<dbReference type="PROSITE" id="PS52016">
    <property type="entry name" value="TONB_DEPENDENT_REC_3"/>
    <property type="match status" value="1"/>
</dbReference>
<dbReference type="GO" id="GO:0044718">
    <property type="term" value="P:siderophore transmembrane transport"/>
    <property type="evidence" value="ECO:0007669"/>
    <property type="project" value="TreeGrafter"/>
</dbReference>
<evidence type="ECO:0000256" key="9">
    <source>
        <dbReference type="RuleBase" id="RU003357"/>
    </source>
</evidence>
<dbReference type="Proteomes" id="UP000515292">
    <property type="component" value="Chromosome"/>
</dbReference>
<keyword evidence="2 8" id="KW-0813">Transport</keyword>
<dbReference type="GO" id="GO:0015344">
    <property type="term" value="F:siderophore uptake transmembrane transporter activity"/>
    <property type="evidence" value="ECO:0007669"/>
    <property type="project" value="TreeGrafter"/>
</dbReference>
<dbReference type="PANTHER" id="PTHR30069">
    <property type="entry name" value="TONB-DEPENDENT OUTER MEMBRANE RECEPTOR"/>
    <property type="match status" value="1"/>
</dbReference>
<keyword evidence="13" id="KW-0675">Receptor</keyword>
<name>A0A7G5IEK3_9SPHN</name>
<evidence type="ECO:0000313" key="13">
    <source>
        <dbReference type="EMBL" id="QMW21795.1"/>
    </source>
</evidence>
<evidence type="ECO:0000259" key="12">
    <source>
        <dbReference type="Pfam" id="PF07715"/>
    </source>
</evidence>
<sequence length="673" mass="72529">MRNLFGMLLLLAGPALAEEAPPSLHEDAPADIIVTAPYLRDRADLLSGVSVLTGTQLLAAIRPTIGDTLARQPGVSSTSFGPNASRPVLRGFQGERIRVLTDGIGSFDVSNTSVDHAVVINPLLADRVEVIRGPASLLYGSAAIGGVVNVTDKRIPREVPREAVHVDGQATYGSAAEERSGGLSVDVPLSATLVAHVDGSYLKTGDLRVGGFVLSPALRAQAAANGLDDLATLRGRVPNTAARTWDVAGGLSFVGDSGNAGFTVSHYDSLYGVPIRFGVEPDAEAEEVRLKMRQTRVDARAEVETGGFIERVKFRFGFADYRHSEIDPEGAIGTTFLNKGLEGRLELVQAERGIWRGASGVQLFIRDFEAVGDEAFVPRNETVQFGLFTLQELDFGGVKAEFGGRYERTTASANSLNVRRTFDALSGSAGLSVGLMEGWRLGVNLSRSERAPAGEELFANGPHAGTQAFEIGNPAFETERSTGVEAVLRGKGTGYRFEASAFWNRFSNYIYEDATGEVEDDLPVFLYRQARARYYGVEGELSVTLAQLGTAAINADVLGDYVHAEVLDVGPAPRIPPYRLLGGLEAVADRWSVRAEVEHVGAQRRVTAFETETQGFTLVNASASWRPFDGNRTTLLLSANNIFDVEARRHASFLKDYAPLSGRDVRLTLRFSY</sequence>
<dbReference type="GO" id="GO:0009279">
    <property type="term" value="C:cell outer membrane"/>
    <property type="evidence" value="ECO:0007669"/>
    <property type="project" value="UniProtKB-SubCell"/>
</dbReference>
<dbReference type="AlphaFoldDB" id="A0A7G5IEK3"/>
<accession>A0A7G5IEK3</accession>
<keyword evidence="4 8" id="KW-0812">Transmembrane</keyword>
<keyword evidence="6 8" id="KW-0472">Membrane</keyword>
<evidence type="ECO:0000256" key="4">
    <source>
        <dbReference type="ARBA" id="ARBA00022692"/>
    </source>
</evidence>
<evidence type="ECO:0000256" key="7">
    <source>
        <dbReference type="ARBA" id="ARBA00023237"/>
    </source>
</evidence>
<organism evidence="13 14">
    <name type="scientific">Sandaracinobacteroides saxicola</name>
    <dbReference type="NCBI Taxonomy" id="2759707"/>
    <lineage>
        <taxon>Bacteria</taxon>
        <taxon>Pseudomonadati</taxon>
        <taxon>Pseudomonadota</taxon>
        <taxon>Alphaproteobacteria</taxon>
        <taxon>Sphingomonadales</taxon>
        <taxon>Sphingosinicellaceae</taxon>
        <taxon>Sandaracinobacteroides</taxon>
    </lineage>
</organism>
<keyword evidence="7 8" id="KW-0998">Cell outer membrane</keyword>
<evidence type="ECO:0000256" key="10">
    <source>
        <dbReference type="SAM" id="SignalP"/>
    </source>
</evidence>
<evidence type="ECO:0000256" key="8">
    <source>
        <dbReference type="PROSITE-ProRule" id="PRU01360"/>
    </source>
</evidence>
<dbReference type="CDD" id="cd01347">
    <property type="entry name" value="ligand_gated_channel"/>
    <property type="match status" value="1"/>
</dbReference>
<evidence type="ECO:0000256" key="3">
    <source>
        <dbReference type="ARBA" id="ARBA00022452"/>
    </source>
</evidence>
<feature type="domain" description="TonB-dependent receptor plug" evidence="12">
    <location>
        <begin position="44"/>
        <end position="147"/>
    </location>
</feature>
<dbReference type="RefSeq" id="WP_182294641.1">
    <property type="nucleotide sequence ID" value="NZ_CP059851.1"/>
</dbReference>
<dbReference type="SUPFAM" id="SSF56935">
    <property type="entry name" value="Porins"/>
    <property type="match status" value="1"/>
</dbReference>
<dbReference type="EMBL" id="CP059851">
    <property type="protein sequence ID" value="QMW21795.1"/>
    <property type="molecule type" value="Genomic_DNA"/>
</dbReference>
<feature type="signal peptide" evidence="10">
    <location>
        <begin position="1"/>
        <end position="17"/>
    </location>
</feature>
<keyword evidence="10" id="KW-0732">Signal</keyword>
<dbReference type="InterPro" id="IPR012910">
    <property type="entry name" value="Plug_dom"/>
</dbReference>
<dbReference type="KEGG" id="sand:H3309_10350"/>
<feature type="chain" id="PRO_5028935289" evidence="10">
    <location>
        <begin position="18"/>
        <end position="673"/>
    </location>
</feature>
<dbReference type="InterPro" id="IPR036942">
    <property type="entry name" value="Beta-barrel_TonB_sf"/>
</dbReference>
<gene>
    <name evidence="13" type="ORF">H3309_10350</name>
</gene>
<keyword evidence="3 8" id="KW-1134">Transmembrane beta strand</keyword>
<dbReference type="Gene3D" id="2.170.130.10">
    <property type="entry name" value="TonB-dependent receptor, plug domain"/>
    <property type="match status" value="1"/>
</dbReference>
<keyword evidence="14" id="KW-1185">Reference proteome</keyword>
<evidence type="ECO:0000256" key="6">
    <source>
        <dbReference type="ARBA" id="ARBA00023136"/>
    </source>
</evidence>
<feature type="domain" description="TonB-dependent receptor-like beta-barrel" evidence="11">
    <location>
        <begin position="258"/>
        <end position="642"/>
    </location>
</feature>
<evidence type="ECO:0000256" key="2">
    <source>
        <dbReference type="ARBA" id="ARBA00022448"/>
    </source>
</evidence>
<dbReference type="InterPro" id="IPR000531">
    <property type="entry name" value="Beta-barrel_TonB"/>
</dbReference>
<evidence type="ECO:0000256" key="5">
    <source>
        <dbReference type="ARBA" id="ARBA00023077"/>
    </source>
</evidence>
<evidence type="ECO:0000313" key="14">
    <source>
        <dbReference type="Proteomes" id="UP000515292"/>
    </source>
</evidence>
<dbReference type="PANTHER" id="PTHR30069:SF40">
    <property type="entry name" value="TONB-DEPENDENT RECEPTOR NMB0964-RELATED"/>
    <property type="match status" value="1"/>
</dbReference>
<reference evidence="13 14" key="1">
    <citation type="submission" date="2020-07" db="EMBL/GenBank/DDBJ databases">
        <title>Complete genome sequence for Sandaracinobacter sp. M6.</title>
        <authorList>
            <person name="Tang Y."/>
            <person name="Liu Q."/>
            <person name="Guo Z."/>
            <person name="Lei P."/>
            <person name="Huang B."/>
        </authorList>
    </citation>
    <scope>NUCLEOTIDE SEQUENCE [LARGE SCALE GENOMIC DNA]</scope>
    <source>
        <strain evidence="13 14">M6</strain>
    </source>
</reference>
<comment type="subcellular location">
    <subcellularLocation>
        <location evidence="1 8">Cell outer membrane</location>
        <topology evidence="1 8">Multi-pass membrane protein</topology>
    </subcellularLocation>
</comment>
<proteinExistence type="inferred from homology"/>
<protein>
    <submittedName>
        <fullName evidence="13">TonB-dependent receptor</fullName>
    </submittedName>
</protein>
<dbReference type="Pfam" id="PF07715">
    <property type="entry name" value="Plug"/>
    <property type="match status" value="1"/>
</dbReference>
<dbReference type="InterPro" id="IPR039426">
    <property type="entry name" value="TonB-dep_rcpt-like"/>
</dbReference>
<dbReference type="Gene3D" id="2.40.170.20">
    <property type="entry name" value="TonB-dependent receptor, beta-barrel domain"/>
    <property type="match status" value="1"/>
</dbReference>
<dbReference type="Pfam" id="PF00593">
    <property type="entry name" value="TonB_dep_Rec_b-barrel"/>
    <property type="match status" value="1"/>
</dbReference>